<keyword evidence="4 5" id="KW-1015">Disulfide bond</keyword>
<dbReference type="Proteomes" id="UP000749559">
    <property type="component" value="Unassembled WGS sequence"/>
</dbReference>
<keyword evidence="1 5" id="KW-0768">Sushi</keyword>
<dbReference type="EMBL" id="CAIIXF020000004">
    <property type="protein sequence ID" value="CAH1782309.1"/>
    <property type="molecule type" value="Genomic_DNA"/>
</dbReference>
<keyword evidence="3" id="KW-0677">Repeat</keyword>
<comment type="caution">
    <text evidence="5">Lacks conserved residue(s) required for the propagation of feature annotation.</text>
</comment>
<dbReference type="OrthoDB" id="8961654at2759"/>
<feature type="non-terminal residue" evidence="7">
    <location>
        <position position="270"/>
    </location>
</feature>
<proteinExistence type="predicted"/>
<keyword evidence="2" id="KW-0732">Signal</keyword>
<dbReference type="Gene3D" id="2.10.70.10">
    <property type="entry name" value="Complement Module, domain 1"/>
    <property type="match status" value="1"/>
</dbReference>
<evidence type="ECO:0000256" key="3">
    <source>
        <dbReference type="ARBA" id="ARBA00022737"/>
    </source>
</evidence>
<dbReference type="FunFam" id="2.10.70.10:FF:000014">
    <property type="entry name" value="Membrane cofactor protein"/>
    <property type="match status" value="1"/>
</dbReference>
<gene>
    <name evidence="7" type="ORF">OFUS_LOCUS8770</name>
</gene>
<keyword evidence="8" id="KW-1185">Reference proteome</keyword>
<feature type="disulfide bond" evidence="5">
    <location>
        <begin position="77"/>
        <end position="104"/>
    </location>
</feature>
<dbReference type="CDD" id="cd00033">
    <property type="entry name" value="CCP"/>
    <property type="match status" value="1"/>
</dbReference>
<dbReference type="SMART" id="SM00032">
    <property type="entry name" value="CCP"/>
    <property type="match status" value="1"/>
</dbReference>
<name>A0A8S4NNM2_OWEFU</name>
<evidence type="ECO:0000313" key="7">
    <source>
        <dbReference type="EMBL" id="CAH1782309.1"/>
    </source>
</evidence>
<feature type="domain" description="Sushi" evidence="6">
    <location>
        <begin position="43"/>
        <end position="106"/>
    </location>
</feature>
<evidence type="ECO:0000256" key="1">
    <source>
        <dbReference type="ARBA" id="ARBA00022659"/>
    </source>
</evidence>
<dbReference type="SUPFAM" id="SSF57535">
    <property type="entry name" value="Complement control module/SCR domain"/>
    <property type="match status" value="1"/>
</dbReference>
<accession>A0A8S4NNM2</accession>
<comment type="caution">
    <text evidence="7">The sequence shown here is derived from an EMBL/GenBank/DDBJ whole genome shotgun (WGS) entry which is preliminary data.</text>
</comment>
<evidence type="ECO:0000259" key="6">
    <source>
        <dbReference type="PROSITE" id="PS50923"/>
    </source>
</evidence>
<sequence length="270" mass="30582">CHKPGISTCYRTRQCRCTVPGYHGPGYCSGSSKEYKRKPCCITICYPPQPYAPENGRRAEGSDTEPYYVGEVIRFVCNIGYPIVGKDSIKCLSNGQWDGPVPTCNPVCYWKQWGSWINGDCVASGLPLTPQCYRPGTSLCYRTRRCYCVGRGYSRSTYCTGSSKEYETKTCCLPYLPPPPSCRWEPWGPWKNHGRCEKNGLPGTPNCAYPGTLRCYRTRECNCRRKRHGGTAYCHGPSKEYENKPCCYKHTYTPPHYPPPGYPPILHPMK</sequence>
<dbReference type="InterPro" id="IPR035976">
    <property type="entry name" value="Sushi/SCR/CCP_sf"/>
</dbReference>
<dbReference type="AlphaFoldDB" id="A0A8S4NNM2"/>
<evidence type="ECO:0000256" key="4">
    <source>
        <dbReference type="ARBA" id="ARBA00023157"/>
    </source>
</evidence>
<dbReference type="Pfam" id="PF00084">
    <property type="entry name" value="Sushi"/>
    <property type="match status" value="1"/>
</dbReference>
<evidence type="ECO:0000313" key="8">
    <source>
        <dbReference type="Proteomes" id="UP000749559"/>
    </source>
</evidence>
<evidence type="ECO:0000256" key="5">
    <source>
        <dbReference type="PROSITE-ProRule" id="PRU00302"/>
    </source>
</evidence>
<evidence type="ECO:0000256" key="2">
    <source>
        <dbReference type="ARBA" id="ARBA00022729"/>
    </source>
</evidence>
<organism evidence="7 8">
    <name type="scientific">Owenia fusiformis</name>
    <name type="common">Polychaete worm</name>
    <dbReference type="NCBI Taxonomy" id="6347"/>
    <lineage>
        <taxon>Eukaryota</taxon>
        <taxon>Metazoa</taxon>
        <taxon>Spiralia</taxon>
        <taxon>Lophotrochozoa</taxon>
        <taxon>Annelida</taxon>
        <taxon>Polychaeta</taxon>
        <taxon>Sedentaria</taxon>
        <taxon>Canalipalpata</taxon>
        <taxon>Sabellida</taxon>
        <taxon>Oweniida</taxon>
        <taxon>Oweniidae</taxon>
        <taxon>Owenia</taxon>
    </lineage>
</organism>
<dbReference type="PROSITE" id="PS50923">
    <property type="entry name" value="SUSHI"/>
    <property type="match status" value="1"/>
</dbReference>
<protein>
    <recommendedName>
        <fullName evidence="6">Sushi domain-containing protein</fullName>
    </recommendedName>
</protein>
<dbReference type="InterPro" id="IPR000436">
    <property type="entry name" value="Sushi_SCR_CCP_dom"/>
</dbReference>
<reference evidence="7" key="1">
    <citation type="submission" date="2022-03" db="EMBL/GenBank/DDBJ databases">
        <authorList>
            <person name="Martin C."/>
        </authorList>
    </citation>
    <scope>NUCLEOTIDE SEQUENCE</scope>
</reference>